<dbReference type="Gene3D" id="2.30.40.10">
    <property type="entry name" value="Urease, subunit C, domain 1"/>
    <property type="match status" value="1"/>
</dbReference>
<evidence type="ECO:0000256" key="6">
    <source>
        <dbReference type="PIRSR" id="PIRSR038994-1"/>
    </source>
</evidence>
<evidence type="ECO:0000256" key="8">
    <source>
        <dbReference type="PIRSR" id="PIRSR038994-3"/>
    </source>
</evidence>
<dbReference type="Pfam" id="PF01979">
    <property type="entry name" value="Amidohydro_1"/>
    <property type="match status" value="1"/>
</dbReference>
<keyword evidence="4 5" id="KW-0119">Carbohydrate metabolism</keyword>
<dbReference type="InterPro" id="IPR011059">
    <property type="entry name" value="Metal-dep_hydrolase_composite"/>
</dbReference>
<feature type="binding site" evidence="7">
    <location>
        <position position="155"/>
    </location>
    <ligand>
        <name>substrate</name>
    </ligand>
</feature>
<dbReference type="Proteomes" id="UP000199009">
    <property type="component" value="Chromosome I"/>
</dbReference>
<evidence type="ECO:0000256" key="2">
    <source>
        <dbReference type="ARBA" id="ARBA00022723"/>
    </source>
</evidence>
<comment type="similarity">
    <text evidence="1 5">Belongs to the metallo-dependent hydrolases superfamily. NagA family.</text>
</comment>
<evidence type="ECO:0000313" key="11">
    <source>
        <dbReference type="Proteomes" id="UP000199009"/>
    </source>
</evidence>
<accession>A0A1G8D6C8</accession>
<feature type="binding site" evidence="7">
    <location>
        <begin position="234"/>
        <end position="235"/>
    </location>
    <ligand>
        <name>substrate</name>
    </ligand>
</feature>
<feature type="binding site" evidence="7">
    <location>
        <position position="266"/>
    </location>
    <ligand>
        <name>substrate</name>
    </ligand>
</feature>
<keyword evidence="11" id="KW-1185">Reference proteome</keyword>
<dbReference type="PIRSF" id="PIRSF038994">
    <property type="entry name" value="NagA"/>
    <property type="match status" value="1"/>
</dbReference>
<dbReference type="SUPFAM" id="SSF51338">
    <property type="entry name" value="Composite domain of metallo-dependent hydrolases"/>
    <property type="match status" value="1"/>
</dbReference>
<dbReference type="Gene3D" id="3.20.20.140">
    <property type="entry name" value="Metal-dependent hydrolases"/>
    <property type="match status" value="1"/>
</dbReference>
<feature type="binding site" evidence="7">
    <location>
        <position position="242"/>
    </location>
    <ligand>
        <name>substrate</name>
    </ligand>
</feature>
<gene>
    <name evidence="10" type="ORF">SAMN04489810_3259</name>
</gene>
<dbReference type="NCBIfam" id="TIGR00221">
    <property type="entry name" value="nagA"/>
    <property type="match status" value="1"/>
</dbReference>
<keyword evidence="3 5" id="KW-0378">Hydrolase</keyword>
<dbReference type="InterPro" id="IPR006680">
    <property type="entry name" value="Amidohydro-rel"/>
</dbReference>
<evidence type="ECO:0000256" key="3">
    <source>
        <dbReference type="ARBA" id="ARBA00022801"/>
    </source>
</evidence>
<dbReference type="EMBL" id="LT629692">
    <property type="protein sequence ID" value="SDH53103.1"/>
    <property type="molecule type" value="Genomic_DNA"/>
</dbReference>
<feature type="binding site" evidence="8">
    <location>
        <position position="210"/>
    </location>
    <ligand>
        <name>Zn(2+)</name>
        <dbReference type="ChEBI" id="CHEBI:29105"/>
    </ligand>
</feature>
<protein>
    <submittedName>
        <fullName evidence="10">N-acetylglucosamine 6-phosphate deacetylase</fullName>
    </submittedName>
</protein>
<dbReference type="GO" id="GO:0008448">
    <property type="term" value="F:N-acetylglucosamine-6-phosphate deacetylase activity"/>
    <property type="evidence" value="ECO:0007669"/>
    <property type="project" value="InterPro"/>
</dbReference>
<feature type="binding site" evidence="8">
    <location>
        <position position="231"/>
    </location>
    <ligand>
        <name>Zn(2+)</name>
        <dbReference type="ChEBI" id="CHEBI:29105"/>
    </ligand>
</feature>
<feature type="binding site" evidence="8">
    <location>
        <position position="144"/>
    </location>
    <ligand>
        <name>Zn(2+)</name>
        <dbReference type="ChEBI" id="CHEBI:29105"/>
    </ligand>
</feature>
<sequence length="400" mass="40763">MGDPVTTNGGRGSVIHSVRLVDDGRVIEDAWVRFEGGRVAASGIGGGWRSEPDAGTVVDGAATAGAGAVLTPGFIDIHGHGGGGAAYDDGADAIRTARTLHRSHGTTRAVISLVTAPVDELARRAGAVADLVASDHDVLGSHLEGPFLEADHRGAHDEDLLRAPEPGLVEQLLDAGRGTIRQITFAPERIGALAAIRETVRAGAAAAIGHTGADDATCRQAFEAGATILTHAFNAMPGLHHRDPGPVGAAASDPRITLELIADGVHLHPDIVRAAFAMAPGRIALVTDAMAAAGSPDGDYRLGSLRVQVQDRVARLVDGYPAREGPIAGSTLTQDAALRTAVAAGVDLADAVAALTVVPARVIGVDRDYGTLSVGRAADAVLLGSDLVVRSVWADGTPVD</sequence>
<dbReference type="STRING" id="370764.SAMN04489810_3259"/>
<evidence type="ECO:0000256" key="7">
    <source>
        <dbReference type="PIRSR" id="PIRSR038994-2"/>
    </source>
</evidence>
<dbReference type="GO" id="GO:0006046">
    <property type="term" value="P:N-acetylglucosamine catabolic process"/>
    <property type="evidence" value="ECO:0007669"/>
    <property type="project" value="TreeGrafter"/>
</dbReference>
<organism evidence="10 11">
    <name type="scientific">Microbacterium pygmaeum</name>
    <dbReference type="NCBI Taxonomy" id="370764"/>
    <lineage>
        <taxon>Bacteria</taxon>
        <taxon>Bacillati</taxon>
        <taxon>Actinomycetota</taxon>
        <taxon>Actinomycetes</taxon>
        <taxon>Micrococcales</taxon>
        <taxon>Microbacteriaceae</taxon>
        <taxon>Microbacterium</taxon>
    </lineage>
</organism>
<dbReference type="AlphaFoldDB" id="A0A1G8D6C8"/>
<feature type="binding site" evidence="7">
    <location>
        <begin position="327"/>
        <end position="329"/>
    </location>
    <ligand>
        <name>substrate</name>
    </ligand>
</feature>
<comment type="cofactor">
    <cofactor evidence="8">
        <name>a divalent metal cation</name>
        <dbReference type="ChEBI" id="CHEBI:60240"/>
    </cofactor>
    <text evidence="8">Binds 1 divalent metal cation per subunit.</text>
</comment>
<evidence type="ECO:0000313" key="10">
    <source>
        <dbReference type="EMBL" id="SDH53103.1"/>
    </source>
</evidence>
<reference evidence="10 11" key="1">
    <citation type="submission" date="2016-10" db="EMBL/GenBank/DDBJ databases">
        <authorList>
            <person name="de Groot N.N."/>
        </authorList>
    </citation>
    <scope>NUCLEOTIDE SEQUENCE [LARGE SCALE GENOMIC DNA]</scope>
    <source>
        <strain evidence="10 11">DSM 23142</strain>
    </source>
</reference>
<evidence type="ECO:0000259" key="9">
    <source>
        <dbReference type="Pfam" id="PF01979"/>
    </source>
</evidence>
<evidence type="ECO:0000256" key="1">
    <source>
        <dbReference type="ARBA" id="ARBA00010716"/>
    </source>
</evidence>
<keyword evidence="2 8" id="KW-0479">Metal-binding</keyword>
<dbReference type="PANTHER" id="PTHR11113:SF14">
    <property type="entry name" value="N-ACETYLGLUCOSAMINE-6-PHOSPHATE DEACETYLASE"/>
    <property type="match status" value="1"/>
</dbReference>
<dbReference type="InterPro" id="IPR032466">
    <property type="entry name" value="Metal_Hydrolase"/>
</dbReference>
<proteinExistence type="inferred from homology"/>
<dbReference type="SUPFAM" id="SSF51556">
    <property type="entry name" value="Metallo-dependent hydrolases"/>
    <property type="match status" value="1"/>
</dbReference>
<feature type="active site" description="Proton donor/acceptor" evidence="6">
    <location>
        <position position="288"/>
    </location>
</feature>
<evidence type="ECO:0000256" key="4">
    <source>
        <dbReference type="ARBA" id="ARBA00023277"/>
    </source>
</evidence>
<dbReference type="InterPro" id="IPR003764">
    <property type="entry name" value="GlcNAc_6-P_deAcase"/>
</dbReference>
<name>A0A1G8D6C8_9MICO</name>
<dbReference type="GO" id="GO:0046872">
    <property type="term" value="F:metal ion binding"/>
    <property type="evidence" value="ECO:0007669"/>
    <property type="project" value="UniProtKB-KW"/>
</dbReference>
<feature type="domain" description="Amidohydrolase-related" evidence="9">
    <location>
        <begin position="69"/>
        <end position="398"/>
    </location>
</feature>
<evidence type="ECO:0000256" key="5">
    <source>
        <dbReference type="PIRNR" id="PIRNR038994"/>
    </source>
</evidence>
<dbReference type="PANTHER" id="PTHR11113">
    <property type="entry name" value="N-ACETYLGLUCOSAMINE-6-PHOSPHATE DEACETYLASE"/>
    <property type="match status" value="1"/>
</dbReference>